<accession>A0A7S4NDG9</accession>
<evidence type="ECO:0000313" key="3">
    <source>
        <dbReference type="EMBL" id="CAE2281979.1"/>
    </source>
</evidence>
<dbReference type="PANTHER" id="PTHR43625">
    <property type="entry name" value="AFLATOXIN B1 ALDEHYDE REDUCTASE"/>
    <property type="match status" value="1"/>
</dbReference>
<reference evidence="3" key="1">
    <citation type="submission" date="2021-01" db="EMBL/GenBank/DDBJ databases">
        <authorList>
            <person name="Corre E."/>
            <person name="Pelletier E."/>
            <person name="Niang G."/>
            <person name="Scheremetjew M."/>
            <person name="Finn R."/>
            <person name="Kale V."/>
            <person name="Holt S."/>
            <person name="Cochrane G."/>
            <person name="Meng A."/>
            <person name="Brown T."/>
            <person name="Cohen L."/>
        </authorList>
    </citation>
    <scope>NUCLEOTIDE SEQUENCE</scope>
    <source>
        <strain evidence="3">Isolate 1302-5</strain>
    </source>
</reference>
<sequence length="364" mass="39868">MRQSLCRRLGFIGLQGLLQISSTTIFFTTEAHSLCTGVSKSHLSIGSLSVAPVILGTLRLAVDDDDALTKATNLLRAAPRGTLIDTAELYGDGKVEALLGEAANRADRKLGPDDLPVATKFAPGPFRLNSGSVVEACRASARRLNVEKIDLYQMHFRDIKQPLSIIGLRNEKDEDYWDGLAECYHAGLISNVGVCNYGPETLRRAHNYLSNRGVPLVSNQINFNLMRYRSSGETKDACDELGVCVMGYHPLGNGALAGKYDLDDLTTLPTLPSKRRRMKWYLKNSRPVVDVVRRIAESRGKSCAHVATNWVLHKGAVPIVGSRDDVQFADSLGSAGWSLSKEEVEQLDEASDASAEYERGFELV</sequence>
<keyword evidence="1" id="KW-0560">Oxidoreductase</keyword>
<proteinExistence type="predicted"/>
<dbReference type="InterPro" id="IPR023210">
    <property type="entry name" value="NADP_OxRdtase_dom"/>
</dbReference>
<evidence type="ECO:0000259" key="2">
    <source>
        <dbReference type="Pfam" id="PF00248"/>
    </source>
</evidence>
<dbReference type="InterPro" id="IPR050791">
    <property type="entry name" value="Aldo-Keto_reductase"/>
</dbReference>
<dbReference type="EMBL" id="HBKQ01055677">
    <property type="protein sequence ID" value="CAE2281979.1"/>
    <property type="molecule type" value="Transcribed_RNA"/>
</dbReference>
<protein>
    <recommendedName>
        <fullName evidence="2">NADP-dependent oxidoreductase domain-containing protein</fullName>
    </recommendedName>
</protein>
<dbReference type="GO" id="GO:0005737">
    <property type="term" value="C:cytoplasm"/>
    <property type="evidence" value="ECO:0007669"/>
    <property type="project" value="TreeGrafter"/>
</dbReference>
<feature type="domain" description="NADP-dependent oxidoreductase" evidence="2">
    <location>
        <begin position="54"/>
        <end position="351"/>
    </location>
</feature>
<organism evidence="3">
    <name type="scientific">Odontella aurita</name>
    <dbReference type="NCBI Taxonomy" id="265563"/>
    <lineage>
        <taxon>Eukaryota</taxon>
        <taxon>Sar</taxon>
        <taxon>Stramenopiles</taxon>
        <taxon>Ochrophyta</taxon>
        <taxon>Bacillariophyta</taxon>
        <taxon>Mediophyceae</taxon>
        <taxon>Biddulphiophycidae</taxon>
        <taxon>Eupodiscales</taxon>
        <taxon>Odontellaceae</taxon>
        <taxon>Odontella</taxon>
    </lineage>
</organism>
<name>A0A7S4NDG9_9STRA</name>
<evidence type="ECO:0000256" key="1">
    <source>
        <dbReference type="ARBA" id="ARBA00023002"/>
    </source>
</evidence>
<dbReference type="PANTHER" id="PTHR43625:SF5">
    <property type="entry name" value="PYRIDOXAL REDUCTASE, CHLOROPLASTIC"/>
    <property type="match status" value="1"/>
</dbReference>
<dbReference type="SUPFAM" id="SSF51430">
    <property type="entry name" value="NAD(P)-linked oxidoreductase"/>
    <property type="match status" value="1"/>
</dbReference>
<dbReference type="Pfam" id="PF00248">
    <property type="entry name" value="Aldo_ket_red"/>
    <property type="match status" value="1"/>
</dbReference>
<gene>
    <name evidence="3" type="ORF">OAUR00152_LOCUS38138</name>
</gene>
<dbReference type="GO" id="GO:0016491">
    <property type="term" value="F:oxidoreductase activity"/>
    <property type="evidence" value="ECO:0007669"/>
    <property type="project" value="UniProtKB-KW"/>
</dbReference>
<dbReference type="AlphaFoldDB" id="A0A7S4NDG9"/>
<dbReference type="InterPro" id="IPR036812">
    <property type="entry name" value="NAD(P)_OxRdtase_dom_sf"/>
</dbReference>
<dbReference type="Gene3D" id="3.20.20.100">
    <property type="entry name" value="NADP-dependent oxidoreductase domain"/>
    <property type="match status" value="1"/>
</dbReference>